<comment type="subunit">
    <text evidence="6 7">Homodimer.</text>
</comment>
<gene>
    <name evidence="6 8" type="primary">tpiA</name>
    <name evidence="8" type="ORF">ACFQ1T_08075</name>
</gene>
<comment type="subcellular location">
    <subcellularLocation>
        <location evidence="6 7">Cytoplasm</location>
    </subcellularLocation>
</comment>
<evidence type="ECO:0000256" key="4">
    <source>
        <dbReference type="ARBA" id="ARBA00023152"/>
    </source>
</evidence>
<dbReference type="InterPro" id="IPR022896">
    <property type="entry name" value="TrioseP_Isoase_bac/euk"/>
</dbReference>
<feature type="binding site" evidence="6">
    <location>
        <begin position="23"/>
        <end position="25"/>
    </location>
    <ligand>
        <name>substrate</name>
    </ligand>
</feature>
<keyword evidence="2 6" id="KW-0312">Gluconeogenesis</keyword>
<comment type="caution">
    <text evidence="6">Lacks conserved residue(s) required for the propagation of feature annotation.</text>
</comment>
<comment type="function">
    <text evidence="6">Involved in the gluconeogenesis. Catalyzes stereospecifically the conversion of dihydroxyacetone phosphate (DHAP) to D-glyceraldehyde-3-phosphate (G3P).</text>
</comment>
<dbReference type="PROSITE" id="PS51440">
    <property type="entry name" value="TIM_2"/>
    <property type="match status" value="1"/>
</dbReference>
<dbReference type="HAMAP" id="MF_00147_B">
    <property type="entry name" value="TIM_B"/>
    <property type="match status" value="1"/>
</dbReference>
<dbReference type="Proteomes" id="UP001597106">
    <property type="component" value="Unassembled WGS sequence"/>
</dbReference>
<evidence type="ECO:0000256" key="1">
    <source>
        <dbReference type="ARBA" id="ARBA00007422"/>
    </source>
</evidence>
<dbReference type="RefSeq" id="WP_379075554.1">
    <property type="nucleotide sequence ID" value="NZ_JBHTJW010000002.1"/>
</dbReference>
<feature type="active site" description="Electrophile" evidence="6">
    <location>
        <position position="109"/>
    </location>
</feature>
<keyword evidence="4 6" id="KW-0324">Glycolysis</keyword>
<evidence type="ECO:0000256" key="6">
    <source>
        <dbReference type="HAMAP-Rule" id="MF_00147"/>
    </source>
</evidence>
<keyword evidence="9" id="KW-1185">Reference proteome</keyword>
<dbReference type="EMBL" id="JBHTJW010000002">
    <property type="protein sequence ID" value="MFD0929733.1"/>
    <property type="molecule type" value="Genomic_DNA"/>
</dbReference>
<evidence type="ECO:0000313" key="9">
    <source>
        <dbReference type="Proteomes" id="UP001597106"/>
    </source>
</evidence>
<feature type="binding site" evidence="6">
    <location>
        <position position="187"/>
    </location>
    <ligand>
        <name>substrate</name>
    </ligand>
</feature>
<comment type="pathway">
    <text evidence="6 7">Carbohydrate degradation; glycolysis; D-glyceraldehyde 3-phosphate from glycerone phosphate: step 1/1.</text>
</comment>
<sequence length="269" mass="28930">MSSTSTVSSTSTSLASKKLVVANWKMHGNLMRNQQLIQAYLPALAACTRAEVVVCVPYPYLAQIQTLLTGTSVAWGAQNVAKYEEGAYTGEVGAQMLTDFGARYVIIGHSERSTAYCESDENIAEKFMMAKRHGLTPILCVGETLLEREAGVMERVVGKQLETIIRLFGGEAFAGSIVSYEPIWAIGTGLAATSEQAVAMHQFIRESVAASDKTAADTLKILYGGSVNPQNAVQLLNQKEIDGALVGRCSLDAEQFIKICQAVPENSVI</sequence>
<dbReference type="PANTHER" id="PTHR21139:SF42">
    <property type="entry name" value="TRIOSEPHOSPHATE ISOMERASE"/>
    <property type="match status" value="1"/>
</dbReference>
<reference evidence="9" key="1">
    <citation type="journal article" date="2019" name="Int. J. Syst. Evol. Microbiol.">
        <title>The Global Catalogue of Microorganisms (GCM) 10K type strain sequencing project: providing services to taxonomists for standard genome sequencing and annotation.</title>
        <authorList>
            <consortium name="The Broad Institute Genomics Platform"/>
            <consortium name="The Broad Institute Genome Sequencing Center for Infectious Disease"/>
            <person name="Wu L."/>
            <person name="Ma J."/>
        </authorList>
    </citation>
    <scope>NUCLEOTIDE SEQUENCE [LARGE SCALE GENOMIC DNA]</scope>
    <source>
        <strain evidence="9">CCUG 59685</strain>
    </source>
</reference>
<dbReference type="InterPro" id="IPR000652">
    <property type="entry name" value="Triosephosphate_isomerase"/>
</dbReference>
<comment type="catalytic activity">
    <reaction evidence="6 7">
        <text>D-glyceraldehyde 3-phosphate = dihydroxyacetone phosphate</text>
        <dbReference type="Rhea" id="RHEA:18585"/>
        <dbReference type="ChEBI" id="CHEBI:57642"/>
        <dbReference type="ChEBI" id="CHEBI:59776"/>
        <dbReference type="EC" id="5.3.1.1"/>
    </reaction>
</comment>
<dbReference type="Gene3D" id="3.20.20.70">
    <property type="entry name" value="Aldolase class I"/>
    <property type="match status" value="1"/>
</dbReference>
<dbReference type="InterPro" id="IPR013785">
    <property type="entry name" value="Aldolase_TIM"/>
</dbReference>
<comment type="caution">
    <text evidence="8">The sequence shown here is derived from an EMBL/GenBank/DDBJ whole genome shotgun (WGS) entry which is preliminary data.</text>
</comment>
<evidence type="ECO:0000256" key="2">
    <source>
        <dbReference type="ARBA" id="ARBA00022432"/>
    </source>
</evidence>
<dbReference type="GO" id="GO:0004807">
    <property type="term" value="F:triose-phosphate isomerase activity"/>
    <property type="evidence" value="ECO:0007669"/>
    <property type="project" value="UniProtKB-EC"/>
</dbReference>
<evidence type="ECO:0000256" key="5">
    <source>
        <dbReference type="ARBA" id="ARBA00023235"/>
    </source>
</evidence>
<accession>A0ABW3GH65</accession>
<feature type="binding site" evidence="6">
    <location>
        <position position="226"/>
    </location>
    <ligand>
        <name>substrate</name>
    </ligand>
</feature>
<comment type="similarity">
    <text evidence="1 6 7">Belongs to the triosephosphate isomerase family.</text>
</comment>
<keyword evidence="5 6" id="KW-0413">Isomerase</keyword>
<evidence type="ECO:0000313" key="8">
    <source>
        <dbReference type="EMBL" id="MFD0929733.1"/>
    </source>
</evidence>
<dbReference type="PANTHER" id="PTHR21139">
    <property type="entry name" value="TRIOSEPHOSPHATE ISOMERASE"/>
    <property type="match status" value="1"/>
</dbReference>
<keyword evidence="3 6" id="KW-0963">Cytoplasm</keyword>
<organism evidence="8 9">
    <name type="scientific">Methylophilus glucosoxydans</name>
    <dbReference type="NCBI Taxonomy" id="752553"/>
    <lineage>
        <taxon>Bacteria</taxon>
        <taxon>Pseudomonadati</taxon>
        <taxon>Pseudomonadota</taxon>
        <taxon>Betaproteobacteria</taxon>
        <taxon>Nitrosomonadales</taxon>
        <taxon>Methylophilaceae</taxon>
        <taxon>Methylophilus</taxon>
    </lineage>
</organism>
<evidence type="ECO:0000256" key="7">
    <source>
        <dbReference type="RuleBase" id="RU363013"/>
    </source>
</evidence>
<dbReference type="EC" id="5.3.1.1" evidence="6 7"/>
<protein>
    <recommendedName>
        <fullName evidence="6 7">Triosephosphate isomerase</fullName>
        <shortName evidence="6">TIM</shortName>
        <shortName evidence="6">TPI</shortName>
        <ecNumber evidence="6 7">5.3.1.1</ecNumber>
    </recommendedName>
    <alternativeName>
        <fullName evidence="6">Triose-phosphate isomerase</fullName>
    </alternativeName>
</protein>
<dbReference type="Pfam" id="PF00121">
    <property type="entry name" value="TIM"/>
    <property type="match status" value="1"/>
</dbReference>
<evidence type="ECO:0000256" key="3">
    <source>
        <dbReference type="ARBA" id="ARBA00022490"/>
    </source>
</evidence>
<dbReference type="SUPFAM" id="SSF51351">
    <property type="entry name" value="Triosephosphate isomerase (TIM)"/>
    <property type="match status" value="1"/>
</dbReference>
<proteinExistence type="inferred from homology"/>
<comment type="pathway">
    <text evidence="6 7">Carbohydrate biosynthesis; gluconeogenesis.</text>
</comment>
<dbReference type="CDD" id="cd00311">
    <property type="entry name" value="TIM"/>
    <property type="match status" value="1"/>
</dbReference>
<dbReference type="InterPro" id="IPR035990">
    <property type="entry name" value="TIM_sf"/>
</dbReference>
<name>A0ABW3GH65_9PROT</name>
<feature type="active site" description="Proton acceptor" evidence="6">
    <location>
        <position position="181"/>
    </location>
</feature>
<dbReference type="NCBIfam" id="TIGR00419">
    <property type="entry name" value="tim"/>
    <property type="match status" value="1"/>
</dbReference>